<dbReference type="EMBL" id="ARYL01000015">
    <property type="protein sequence ID" value="KDA02328.1"/>
    <property type="molecule type" value="Genomic_DNA"/>
</dbReference>
<dbReference type="Proteomes" id="UP000024942">
    <property type="component" value="Unassembled WGS sequence"/>
</dbReference>
<dbReference type="RefSeq" id="WP_051624785.1">
    <property type="nucleotide sequence ID" value="NZ_ARYL01000015.1"/>
</dbReference>
<evidence type="ECO:0000256" key="1">
    <source>
        <dbReference type="SAM" id="Phobius"/>
    </source>
</evidence>
<protein>
    <recommendedName>
        <fullName evidence="4">Lipoprotein</fullName>
    </recommendedName>
</protein>
<organism evidence="2 3">
    <name type="scientific">Hyphomonas oceanitis SCH89</name>
    <dbReference type="NCBI Taxonomy" id="1280953"/>
    <lineage>
        <taxon>Bacteria</taxon>
        <taxon>Pseudomonadati</taxon>
        <taxon>Pseudomonadota</taxon>
        <taxon>Alphaproteobacteria</taxon>
        <taxon>Hyphomonadales</taxon>
        <taxon>Hyphomonadaceae</taxon>
        <taxon>Hyphomonas</taxon>
    </lineage>
</organism>
<keyword evidence="1" id="KW-0812">Transmembrane</keyword>
<name>A0A059G782_9PROT</name>
<dbReference type="AlphaFoldDB" id="A0A059G782"/>
<gene>
    <name evidence="2" type="ORF">HOC_11228</name>
</gene>
<sequence>MDTTKRHLLMGGSAAILATALSGCGTLLYPERKGQSGGRIDPAVAILDGVGLLLFLIPGLIAFAVDFSNGTIYLPGGRRAEKADDLSEVKVTAALTKPEVDRIWTETYGHAAPFELSELQRRRLSDKSMTLDTVASLARNDFARI</sequence>
<evidence type="ECO:0000313" key="2">
    <source>
        <dbReference type="EMBL" id="KDA02328.1"/>
    </source>
</evidence>
<feature type="transmembrane region" description="Helical" evidence="1">
    <location>
        <begin position="46"/>
        <end position="65"/>
    </location>
</feature>
<keyword evidence="1" id="KW-1133">Transmembrane helix</keyword>
<proteinExistence type="predicted"/>
<accession>A0A059G782</accession>
<dbReference type="STRING" id="1280953.HOC_11228"/>
<evidence type="ECO:0000313" key="3">
    <source>
        <dbReference type="Proteomes" id="UP000024942"/>
    </source>
</evidence>
<dbReference type="PROSITE" id="PS51257">
    <property type="entry name" value="PROKAR_LIPOPROTEIN"/>
    <property type="match status" value="1"/>
</dbReference>
<comment type="caution">
    <text evidence="2">The sequence shown here is derived from an EMBL/GenBank/DDBJ whole genome shotgun (WGS) entry which is preliminary data.</text>
</comment>
<reference evidence="2 3" key="1">
    <citation type="journal article" date="2014" name="Antonie Van Leeuwenhoek">
        <title>Hyphomonas beringensis sp. nov. and Hyphomonas chukchiensis sp. nov., isolated from surface seawater of the Bering Sea and Chukchi Sea.</title>
        <authorList>
            <person name="Li C."/>
            <person name="Lai Q."/>
            <person name="Li G."/>
            <person name="Dong C."/>
            <person name="Wang J."/>
            <person name="Liao Y."/>
            <person name="Shao Z."/>
        </authorList>
    </citation>
    <scope>NUCLEOTIDE SEQUENCE [LARGE SCALE GENOMIC DNA]</scope>
    <source>
        <strain evidence="2 3">SCH89</strain>
    </source>
</reference>
<dbReference type="eggNOG" id="ENOG50331DQ">
    <property type="taxonomic scope" value="Bacteria"/>
</dbReference>
<keyword evidence="1" id="KW-0472">Membrane</keyword>
<keyword evidence="3" id="KW-1185">Reference proteome</keyword>
<dbReference type="PATRIC" id="fig|1280953.3.peg.2265"/>
<evidence type="ECO:0008006" key="4">
    <source>
        <dbReference type="Google" id="ProtNLM"/>
    </source>
</evidence>